<proteinExistence type="predicted"/>
<organism evidence="1 2">
    <name type="scientific">Serinicoccus hydrothermalis</name>
    <dbReference type="NCBI Taxonomy" id="1758689"/>
    <lineage>
        <taxon>Bacteria</taxon>
        <taxon>Bacillati</taxon>
        <taxon>Actinomycetota</taxon>
        <taxon>Actinomycetes</taxon>
        <taxon>Micrococcales</taxon>
        <taxon>Ornithinimicrobiaceae</taxon>
        <taxon>Serinicoccus</taxon>
    </lineage>
</organism>
<dbReference type="EMBL" id="CP014989">
    <property type="protein sequence ID" value="ANS79573.1"/>
    <property type="molecule type" value="Genomic_DNA"/>
</dbReference>
<keyword evidence="2" id="KW-1185">Reference proteome</keyword>
<reference evidence="1 2" key="1">
    <citation type="submission" date="2016-03" db="EMBL/GenBank/DDBJ databases">
        <title>Shallow-sea hydrothermal system.</title>
        <authorList>
            <person name="Tang K."/>
        </authorList>
    </citation>
    <scope>NUCLEOTIDE SEQUENCE [LARGE SCALE GENOMIC DNA]</scope>
    <source>
        <strain evidence="1 2">JLT9</strain>
    </source>
</reference>
<sequence length="207" mass="22962">MNLTEVFARHSDGNPDTAALVTPVPRPSIKDQLATLDKLGLHAQDGVTAADIADDPQAAKALKQHPYVAAMHCLARDDDGGLTHHSQVTVVDLEHVVGPDSWADLVRSLAAAARSTSELGEVRVRQDPDRNRWVVRFQLGRVTRELHPRLDHDLADPEVLPWLFDAVCLPGWASAHVVHGQHVTVAYVDRWHVEELQRVLNMWKFAA</sequence>
<evidence type="ECO:0000313" key="1">
    <source>
        <dbReference type="EMBL" id="ANS79573.1"/>
    </source>
</evidence>
<accession>A0A1B1NDS1</accession>
<dbReference type="AlphaFoldDB" id="A0A1B1NDS1"/>
<dbReference type="Proteomes" id="UP000092482">
    <property type="component" value="Chromosome"/>
</dbReference>
<evidence type="ECO:0000313" key="2">
    <source>
        <dbReference type="Proteomes" id="UP000092482"/>
    </source>
</evidence>
<dbReference type="KEGG" id="serj:SGUI_2177"/>
<name>A0A1B1NDS1_9MICO</name>
<protein>
    <submittedName>
        <fullName evidence="1">Uncharacterized protein</fullName>
    </submittedName>
</protein>
<dbReference type="OrthoDB" id="4863198at2"/>
<dbReference type="RefSeq" id="WP_066640052.1">
    <property type="nucleotide sequence ID" value="NZ_CP014989.1"/>
</dbReference>
<gene>
    <name evidence="1" type="ORF">SGUI_2177</name>
</gene>